<dbReference type="Gene3D" id="3.80.10.10">
    <property type="entry name" value="Ribonuclease Inhibitor"/>
    <property type="match status" value="2"/>
</dbReference>
<feature type="region of interest" description="Disordered" evidence="5">
    <location>
        <begin position="857"/>
        <end position="886"/>
    </location>
</feature>
<reference evidence="6 7" key="1">
    <citation type="journal article" date="2018" name="PLoS ONE">
        <title>The draft genome of Kipferlia bialata reveals reductive genome evolution in fornicate parasites.</title>
        <authorList>
            <person name="Tanifuji G."/>
            <person name="Takabayashi S."/>
            <person name="Kume K."/>
            <person name="Takagi M."/>
            <person name="Nakayama T."/>
            <person name="Kamikawa R."/>
            <person name="Inagaki Y."/>
            <person name="Hashimoto T."/>
        </authorList>
    </citation>
    <scope>NUCLEOTIDE SEQUENCE [LARGE SCALE GENOMIC DNA]</scope>
    <source>
        <strain evidence="6">NY0173</strain>
    </source>
</reference>
<dbReference type="Proteomes" id="UP000265618">
    <property type="component" value="Unassembled WGS sequence"/>
</dbReference>
<dbReference type="GO" id="GO:0031267">
    <property type="term" value="F:small GTPase binding"/>
    <property type="evidence" value="ECO:0007669"/>
    <property type="project" value="TreeGrafter"/>
</dbReference>
<proteinExistence type="predicted"/>
<dbReference type="PANTHER" id="PTHR24113">
    <property type="entry name" value="RAN GTPASE-ACTIVATING PROTEIN 1"/>
    <property type="match status" value="1"/>
</dbReference>
<feature type="compositionally biased region" description="Polar residues" evidence="5">
    <location>
        <begin position="871"/>
        <end position="882"/>
    </location>
</feature>
<gene>
    <name evidence="6" type="ORF">KIPB_000429</name>
</gene>
<organism evidence="6 7">
    <name type="scientific">Kipferlia bialata</name>
    <dbReference type="NCBI Taxonomy" id="797122"/>
    <lineage>
        <taxon>Eukaryota</taxon>
        <taxon>Metamonada</taxon>
        <taxon>Carpediemonas-like organisms</taxon>
        <taxon>Kipferlia</taxon>
    </lineage>
</organism>
<dbReference type="EMBL" id="BDIP01000048">
    <property type="protein sequence ID" value="GIQ79738.1"/>
    <property type="molecule type" value="Genomic_DNA"/>
</dbReference>
<dbReference type="InterPro" id="IPR032675">
    <property type="entry name" value="LRR_dom_sf"/>
</dbReference>
<dbReference type="GO" id="GO:0006913">
    <property type="term" value="P:nucleocytoplasmic transport"/>
    <property type="evidence" value="ECO:0007669"/>
    <property type="project" value="TreeGrafter"/>
</dbReference>
<dbReference type="Pfam" id="PF13516">
    <property type="entry name" value="LRR_6"/>
    <property type="match status" value="1"/>
</dbReference>
<protein>
    <submittedName>
        <fullName evidence="6">Uncharacterized protein</fullName>
    </submittedName>
</protein>
<dbReference type="SMART" id="SM00368">
    <property type="entry name" value="LRR_RI"/>
    <property type="match status" value="5"/>
</dbReference>
<keyword evidence="7" id="KW-1185">Reference proteome</keyword>
<sequence>MSLTSLVPHISYHLRSCCVKHEYMKAYSGGQGLFYVRVTRIFDTDLGVNVETRIRERRDGRVLALEPPPSIQAVLKKLDCEKWDRQKGISHPVSYMSSWSRYTGLKRFALWRLTVTPTQRVIKTILHDHFSRRGGVWGILPDSPLINYHNLPPGVDPFFVAHPSLLPTPTQQLNVSISSLSAAVTPSSPWTEVECTHWCNTCKVPVVRNLVRMVVNENSAEKRRPFTVNFQRHTIGDAGILELASAMPQLGSIVSLSLVGNQIGDEGAEALAQTLHHLDRLTMLGLHDNNIGDIGALALGRAVVSHKSLKQVMLTRNKITERGARALSEILGDSVGRVLFGRSRRIPIKTLPVVARPRPAVDSQVLRDSLQTTTVWSKDQWNNWFGTCEATAVVDAVSESYRKRHFQVHLSASNLGDMEVMSLTSVLPQLSHRLHRSVKGHSGASLTHGHGYKSGLLELRLEDNLIGDHGAIALAETLPLLTDISVLRLHGNRIGVTGCVALGRAISRHRTLGQVWLSPTVDTDSGARAFVQSLGDSVGKVCLFGSSIDPLLINLLNDAHAKQATSSSSGTVEGLAGADLTTQPPDGEEGREVMMVEYGDTTHSPPLDPSLARAAFREGLYSRAPHATSSPRLDCRRAVTAFRQGLYGHSDSGAPSTDRRSSYSVSKRTRETAGLPATTSDPAAGLVAKRRPGAKVDIQPQPCTALIEVDPFDGGGDPFEEIDELKWAWHPSRGLVGVARFEEVDPPQEVDPFLGDGDPFREDDPFQEIEWCQYGGPWLRDPFEEVDDLLGEYMPYQSSVADRTMHRGVDFDEVDPFLGDSDPFAEVDPFLGNAGAGTELDPFADGYDAFEGEDRCVDESKHSGREGQKTPAESTVRPTESMAQERVRDAAVVPTHSLLGTPQRQYASPSATPVASVPSADATMRDTTTEGTDMQDLRDTCQSQQAEIDTLRSLVATMDTEAATLRTQLSTSTQEAVSLHAKVSSLHESHAKSRAEGYQRIMGMHKLLDIQKERTQKAQQRVKDLKEQCGTQKAEIVRLESELRPQIASLRSALVTGNQQVQSLLASGKILQESNTALHARVVDMERAQTAAQQETASLRSELAASRTRTDSLQRDVYSRNMRVVSLQIRLHDLATSHTAALQEKDQQYAAMEHVLEEQKAKAVRAKQRGIQALAEVERLRSLLAEVEGQNLIDTIPLDLDDDQSSESQSDDGAGGEGDGDVDMG</sequence>
<accession>A0A9K3GEC7</accession>
<feature type="compositionally biased region" description="Basic and acidic residues" evidence="5">
    <location>
        <begin position="857"/>
        <end position="868"/>
    </location>
</feature>
<keyword evidence="2" id="KW-0433">Leucine-rich repeat</keyword>
<dbReference type="GO" id="GO:0005634">
    <property type="term" value="C:nucleus"/>
    <property type="evidence" value="ECO:0007669"/>
    <property type="project" value="TreeGrafter"/>
</dbReference>
<keyword evidence="3" id="KW-0677">Repeat</keyword>
<keyword evidence="1" id="KW-0343">GTPase activation</keyword>
<dbReference type="GO" id="GO:0048471">
    <property type="term" value="C:perinuclear region of cytoplasm"/>
    <property type="evidence" value="ECO:0007669"/>
    <property type="project" value="TreeGrafter"/>
</dbReference>
<dbReference type="GO" id="GO:0005829">
    <property type="term" value="C:cytosol"/>
    <property type="evidence" value="ECO:0007669"/>
    <property type="project" value="TreeGrafter"/>
</dbReference>
<keyword evidence="4" id="KW-0175">Coiled coil</keyword>
<feature type="coiled-coil region" evidence="4">
    <location>
        <begin position="1142"/>
        <end position="1169"/>
    </location>
</feature>
<evidence type="ECO:0000313" key="7">
    <source>
        <dbReference type="Proteomes" id="UP000265618"/>
    </source>
</evidence>
<feature type="region of interest" description="Disordered" evidence="5">
    <location>
        <begin position="566"/>
        <end position="588"/>
    </location>
</feature>
<dbReference type="OrthoDB" id="120976at2759"/>
<dbReference type="GO" id="GO:0005096">
    <property type="term" value="F:GTPase activator activity"/>
    <property type="evidence" value="ECO:0007669"/>
    <property type="project" value="UniProtKB-KW"/>
</dbReference>
<dbReference type="InterPro" id="IPR027038">
    <property type="entry name" value="RanGap"/>
</dbReference>
<evidence type="ECO:0000256" key="5">
    <source>
        <dbReference type="SAM" id="MobiDB-lite"/>
    </source>
</evidence>
<dbReference type="PANTHER" id="PTHR24113:SF12">
    <property type="entry name" value="RAN GTPASE-ACTIVATING PROTEIN 1"/>
    <property type="match status" value="1"/>
</dbReference>
<name>A0A9K3GEC7_9EUKA</name>
<feature type="region of interest" description="Disordered" evidence="5">
    <location>
        <begin position="899"/>
        <end position="935"/>
    </location>
</feature>
<feature type="region of interest" description="Disordered" evidence="5">
    <location>
        <begin position="646"/>
        <end position="681"/>
    </location>
</feature>
<evidence type="ECO:0000256" key="2">
    <source>
        <dbReference type="ARBA" id="ARBA00022614"/>
    </source>
</evidence>
<dbReference type="AlphaFoldDB" id="A0A9K3GEC7"/>
<evidence type="ECO:0000256" key="1">
    <source>
        <dbReference type="ARBA" id="ARBA00022468"/>
    </source>
</evidence>
<comment type="caution">
    <text evidence="6">The sequence shown here is derived from an EMBL/GenBank/DDBJ whole genome shotgun (WGS) entry which is preliminary data.</text>
</comment>
<feature type="compositionally biased region" description="Low complexity" evidence="5">
    <location>
        <begin position="907"/>
        <end position="920"/>
    </location>
</feature>
<dbReference type="SUPFAM" id="SSF52047">
    <property type="entry name" value="RNI-like"/>
    <property type="match status" value="1"/>
</dbReference>
<evidence type="ECO:0000256" key="3">
    <source>
        <dbReference type="ARBA" id="ARBA00022737"/>
    </source>
</evidence>
<feature type="coiled-coil region" evidence="4">
    <location>
        <begin position="1008"/>
        <end position="1042"/>
    </location>
</feature>
<evidence type="ECO:0000256" key="4">
    <source>
        <dbReference type="SAM" id="Coils"/>
    </source>
</evidence>
<evidence type="ECO:0000313" key="6">
    <source>
        <dbReference type="EMBL" id="GIQ79738.1"/>
    </source>
</evidence>
<dbReference type="InterPro" id="IPR001611">
    <property type="entry name" value="Leu-rich_rpt"/>
</dbReference>
<feature type="region of interest" description="Disordered" evidence="5">
    <location>
        <begin position="1195"/>
        <end position="1225"/>
    </location>
</feature>